<dbReference type="eggNOG" id="COG2835">
    <property type="taxonomic scope" value="Bacteria"/>
</dbReference>
<proteinExistence type="predicted"/>
<protein>
    <submittedName>
        <fullName evidence="1">Uncharacterized protein</fullName>
    </submittedName>
</protein>
<name>A9WU62_RENSM</name>
<dbReference type="AlphaFoldDB" id="A9WU62"/>
<evidence type="ECO:0000313" key="1">
    <source>
        <dbReference type="EMBL" id="ABY24733.1"/>
    </source>
</evidence>
<sequence>MSHLQKELLSILRCPVTGSRLQQGQHELVSDSPGPEGVPLHYRIEDGIAILLPGQLPENDAPSQQTSNIKA</sequence>
<dbReference type="KEGG" id="rsa:RSal33209_3012"/>
<dbReference type="EMBL" id="CP000910">
    <property type="protein sequence ID" value="ABY24733.1"/>
    <property type="molecule type" value="Genomic_DNA"/>
</dbReference>
<keyword evidence="2" id="KW-1185">Reference proteome</keyword>
<reference evidence="2" key="1">
    <citation type="journal article" date="2008" name="J. Bacteriol.">
        <title>Genome sequence of the fish pathogen Renibacterium salmoninarum suggests reductive evolution away from an environmental Arthrobacter ancestor.</title>
        <authorList>
            <person name="Wiens G.D."/>
            <person name="Rockey D.D."/>
            <person name="Wu Z."/>
            <person name="Chang J."/>
            <person name="Levy R."/>
            <person name="Crane S."/>
            <person name="Chen D.S."/>
            <person name="Capri G.R."/>
            <person name="Burnett J.R."/>
            <person name="Sudheesh P.S."/>
            <person name="Schipma M.J."/>
            <person name="Burd H."/>
            <person name="Bhattacharyya A."/>
            <person name="Rhodes L.D."/>
            <person name="Kaul R."/>
            <person name="Strom M.S."/>
        </authorList>
    </citation>
    <scope>NUCLEOTIDE SEQUENCE [LARGE SCALE GENOMIC DNA]</scope>
    <source>
        <strain evidence="2">ATCC 33209 / DSM 20767 / JCM 11484 / NBRC 15589 / NCIMB 2235</strain>
    </source>
</reference>
<dbReference type="HOGENOM" id="CLU_2766894_0_0_11"/>
<dbReference type="STRING" id="288705.RSal33209_3012"/>
<organism evidence="1 2">
    <name type="scientific">Renibacterium salmoninarum (strain ATCC 33209 / DSM 20767 / JCM 11484 / NBRC 15589 / NCIMB 2235)</name>
    <dbReference type="NCBI Taxonomy" id="288705"/>
    <lineage>
        <taxon>Bacteria</taxon>
        <taxon>Bacillati</taxon>
        <taxon>Actinomycetota</taxon>
        <taxon>Actinomycetes</taxon>
        <taxon>Micrococcales</taxon>
        <taxon>Micrococcaceae</taxon>
        <taxon>Renibacterium</taxon>
    </lineage>
</organism>
<dbReference type="Gene3D" id="2.20.25.10">
    <property type="match status" value="1"/>
</dbReference>
<dbReference type="RefSeq" id="WP_012246378.1">
    <property type="nucleotide sequence ID" value="NC_010168.1"/>
</dbReference>
<dbReference type="Proteomes" id="UP000002007">
    <property type="component" value="Chromosome"/>
</dbReference>
<dbReference type="SUPFAM" id="SSF158997">
    <property type="entry name" value="Trm112p-like"/>
    <property type="match status" value="1"/>
</dbReference>
<accession>A9WU62</accession>
<gene>
    <name evidence="1" type="ordered locus">RSal33209_3012</name>
</gene>
<evidence type="ECO:0000313" key="2">
    <source>
        <dbReference type="Proteomes" id="UP000002007"/>
    </source>
</evidence>